<organism evidence="2 3">
    <name type="scientific">Agrococcus jejuensis</name>
    <dbReference type="NCBI Taxonomy" id="399736"/>
    <lineage>
        <taxon>Bacteria</taxon>
        <taxon>Bacillati</taxon>
        <taxon>Actinomycetota</taxon>
        <taxon>Actinomycetes</taxon>
        <taxon>Micrococcales</taxon>
        <taxon>Microbacteriaceae</taxon>
        <taxon>Agrococcus</taxon>
    </lineage>
</organism>
<dbReference type="Proteomes" id="UP000198822">
    <property type="component" value="Chromosome I"/>
</dbReference>
<proteinExistence type="predicted"/>
<name>A0A1G8E9Z1_9MICO</name>
<dbReference type="InterPro" id="IPR013974">
    <property type="entry name" value="SAF"/>
</dbReference>
<sequence length="236" mass="24035">MIRRVLVIASALVLAIVGGVVTFSYASGADARAMAGLEPTPVLVVVEPIAQGTPASAIADAVELDELPASAVAPGALTDLGDIADQVATSDLVVGEQLLASRFAAPDDLGGAVEVPEGMHLLTFDLEARRVVGGDVQAGDRVGVFVSDGDPLNPATRLVQHRVLVVAIAGGASTTTNAETGEQTEQAAQPMISITLAVDATAAQQLVYSAEYELLYLSLEPEGAADGPGVITEVIR</sequence>
<dbReference type="RefSeq" id="WP_157674777.1">
    <property type="nucleotide sequence ID" value="NZ_LT629695.1"/>
</dbReference>
<dbReference type="CDD" id="cd11614">
    <property type="entry name" value="SAF_CpaB_FlgA_like"/>
    <property type="match status" value="1"/>
</dbReference>
<evidence type="ECO:0000313" key="2">
    <source>
        <dbReference type="EMBL" id="SDH66570.1"/>
    </source>
</evidence>
<dbReference type="InterPro" id="IPR031571">
    <property type="entry name" value="RcpC_dom"/>
</dbReference>
<feature type="domain" description="SAF" evidence="1">
    <location>
        <begin position="40"/>
        <end position="104"/>
    </location>
</feature>
<keyword evidence="3" id="KW-1185">Reference proteome</keyword>
<protein>
    <submittedName>
        <fullName evidence="2">Pilus assembly protein CpaB</fullName>
    </submittedName>
</protein>
<evidence type="ECO:0000313" key="3">
    <source>
        <dbReference type="Proteomes" id="UP000198822"/>
    </source>
</evidence>
<dbReference type="SMART" id="SM00858">
    <property type="entry name" value="SAF"/>
    <property type="match status" value="1"/>
</dbReference>
<dbReference type="STRING" id="399736.SAMN04489720_1942"/>
<dbReference type="Pfam" id="PF16976">
    <property type="entry name" value="RcpC"/>
    <property type="match status" value="1"/>
</dbReference>
<accession>A0A1G8E9Z1</accession>
<dbReference type="OrthoDB" id="5182178at2"/>
<evidence type="ECO:0000259" key="1">
    <source>
        <dbReference type="SMART" id="SM00858"/>
    </source>
</evidence>
<gene>
    <name evidence="2" type="ORF">SAMN04489720_1942</name>
</gene>
<dbReference type="AlphaFoldDB" id="A0A1G8E9Z1"/>
<dbReference type="Pfam" id="PF08666">
    <property type="entry name" value="SAF"/>
    <property type="match status" value="1"/>
</dbReference>
<reference evidence="3" key="1">
    <citation type="submission" date="2016-10" db="EMBL/GenBank/DDBJ databases">
        <authorList>
            <person name="Varghese N."/>
            <person name="Submissions S."/>
        </authorList>
    </citation>
    <scope>NUCLEOTIDE SEQUENCE [LARGE SCALE GENOMIC DNA]</scope>
    <source>
        <strain evidence="3">DSM 22002</strain>
    </source>
</reference>
<dbReference type="EMBL" id="LT629695">
    <property type="protein sequence ID" value="SDH66570.1"/>
    <property type="molecule type" value="Genomic_DNA"/>
</dbReference>